<proteinExistence type="predicted"/>
<feature type="non-terminal residue" evidence="1">
    <location>
        <position position="1"/>
    </location>
</feature>
<dbReference type="EMBL" id="UINC01069392">
    <property type="protein sequence ID" value="SVC02735.1"/>
    <property type="molecule type" value="Genomic_DNA"/>
</dbReference>
<protein>
    <submittedName>
        <fullName evidence="1">Uncharacterized protein</fullName>
    </submittedName>
</protein>
<dbReference type="AlphaFoldDB" id="A0A382ITP7"/>
<evidence type="ECO:0000313" key="1">
    <source>
        <dbReference type="EMBL" id="SVC02735.1"/>
    </source>
</evidence>
<sequence length="330" mass="37174">GYLEPFESDQFIQEFGYNGYRSPFGSTDNHHYFYKQKATSKVTVTIGSPKTLTISIKGLGMDSNLDIWDIYLDPDKRIKEVLLGYYEPKFENNDPQLNVITNNNLLQEEEILLEKRENPVEDAEIGELIDRWEYLNNNSGLNEFGWANSRGDLQTLTIDHTVNNATTPIIKAMAPQLGVYAEDGYENFFKGPVRIFKWDPTKKQYYKGGDVASIGAYTGVGTTNHPVNGLGYIPANKFAYNNPLKAIWGTNEEGKSQYGGDSPYGTDYDKTSGQFYDTSNDQPGSFSSPYTYEHEVELGVGEHTFDLVFDSVTEYMNGGAYYDVTFTLGD</sequence>
<name>A0A382ITP7_9ZZZZ</name>
<organism evidence="1">
    <name type="scientific">marine metagenome</name>
    <dbReference type="NCBI Taxonomy" id="408172"/>
    <lineage>
        <taxon>unclassified sequences</taxon>
        <taxon>metagenomes</taxon>
        <taxon>ecological metagenomes</taxon>
    </lineage>
</organism>
<gene>
    <name evidence="1" type="ORF">METZ01_LOCUS255589</name>
</gene>
<accession>A0A382ITP7</accession>
<reference evidence="1" key="1">
    <citation type="submission" date="2018-05" db="EMBL/GenBank/DDBJ databases">
        <authorList>
            <person name="Lanie J.A."/>
            <person name="Ng W.-L."/>
            <person name="Kazmierczak K.M."/>
            <person name="Andrzejewski T.M."/>
            <person name="Davidsen T.M."/>
            <person name="Wayne K.J."/>
            <person name="Tettelin H."/>
            <person name="Glass J.I."/>
            <person name="Rusch D."/>
            <person name="Podicherti R."/>
            <person name="Tsui H.-C.T."/>
            <person name="Winkler M.E."/>
        </authorList>
    </citation>
    <scope>NUCLEOTIDE SEQUENCE</scope>
</reference>